<evidence type="ECO:0000256" key="6">
    <source>
        <dbReference type="ARBA" id="ARBA00035292"/>
    </source>
</evidence>
<comment type="function">
    <text evidence="7">Binds to the 23S rRNA.</text>
</comment>
<dbReference type="SUPFAM" id="SSF55653">
    <property type="entry name" value="Ribosomal protein L9 C-domain"/>
    <property type="match status" value="1"/>
</dbReference>
<evidence type="ECO:0000313" key="9">
    <source>
        <dbReference type="EMBL" id="HDD44608.1"/>
    </source>
</evidence>
<dbReference type="Gene3D" id="3.40.5.10">
    <property type="entry name" value="Ribosomal protein L9, N-terminal domain"/>
    <property type="match status" value="1"/>
</dbReference>
<dbReference type="FunFam" id="3.10.430.100:FF:000006">
    <property type="entry name" value="50S ribosomal protein L9"/>
    <property type="match status" value="1"/>
</dbReference>
<proteinExistence type="inferred from homology"/>
<dbReference type="EMBL" id="DRBS01000261">
    <property type="protein sequence ID" value="HDD44608.1"/>
    <property type="molecule type" value="Genomic_DNA"/>
</dbReference>
<organism evidence="9">
    <name type="scientific">Desulfofervidus auxilii</name>
    <dbReference type="NCBI Taxonomy" id="1621989"/>
    <lineage>
        <taxon>Bacteria</taxon>
        <taxon>Pseudomonadati</taxon>
        <taxon>Thermodesulfobacteriota</taxon>
        <taxon>Candidatus Desulfofervidia</taxon>
        <taxon>Candidatus Desulfofervidales</taxon>
        <taxon>Candidatus Desulfofervidaceae</taxon>
        <taxon>Candidatus Desulfofervidus</taxon>
    </lineage>
</organism>
<dbReference type="GO" id="GO:0006412">
    <property type="term" value="P:translation"/>
    <property type="evidence" value="ECO:0007669"/>
    <property type="project" value="UniProtKB-UniRule"/>
</dbReference>
<dbReference type="SUPFAM" id="SSF55658">
    <property type="entry name" value="L9 N-domain-like"/>
    <property type="match status" value="1"/>
</dbReference>
<evidence type="ECO:0000259" key="8">
    <source>
        <dbReference type="PROSITE" id="PS00651"/>
    </source>
</evidence>
<feature type="domain" description="Ribosomal protein L9" evidence="8">
    <location>
        <begin position="13"/>
        <end position="40"/>
    </location>
</feature>
<dbReference type="InterPro" id="IPR020069">
    <property type="entry name" value="Ribosomal_bL9_C"/>
</dbReference>
<keyword evidence="5 7" id="KW-0687">Ribonucleoprotein</keyword>
<dbReference type="InterPro" id="IPR020070">
    <property type="entry name" value="Ribosomal_bL9_N"/>
</dbReference>
<dbReference type="PROSITE" id="PS00651">
    <property type="entry name" value="RIBOSOMAL_L9"/>
    <property type="match status" value="1"/>
</dbReference>
<dbReference type="GO" id="GO:0019843">
    <property type="term" value="F:rRNA binding"/>
    <property type="evidence" value="ECO:0007669"/>
    <property type="project" value="UniProtKB-UniRule"/>
</dbReference>
<evidence type="ECO:0000256" key="5">
    <source>
        <dbReference type="ARBA" id="ARBA00023274"/>
    </source>
</evidence>
<gene>
    <name evidence="7" type="primary">rplI</name>
    <name evidence="9" type="ORF">ENG63_07100</name>
</gene>
<protein>
    <recommendedName>
        <fullName evidence="6 7">Large ribosomal subunit protein bL9</fullName>
    </recommendedName>
</protein>
<dbReference type="InterPro" id="IPR020594">
    <property type="entry name" value="Ribosomal_bL9_bac/chp"/>
</dbReference>
<comment type="similarity">
    <text evidence="1 7">Belongs to the bacterial ribosomal protein bL9 family.</text>
</comment>
<dbReference type="NCBIfam" id="TIGR00158">
    <property type="entry name" value="L9"/>
    <property type="match status" value="1"/>
</dbReference>
<dbReference type="HAMAP" id="MF_00503">
    <property type="entry name" value="Ribosomal_bL9"/>
    <property type="match status" value="1"/>
</dbReference>
<dbReference type="GO" id="GO:1990904">
    <property type="term" value="C:ribonucleoprotein complex"/>
    <property type="evidence" value="ECO:0007669"/>
    <property type="project" value="UniProtKB-KW"/>
</dbReference>
<dbReference type="PANTHER" id="PTHR21368">
    <property type="entry name" value="50S RIBOSOMAL PROTEIN L9"/>
    <property type="match status" value="1"/>
</dbReference>
<evidence type="ECO:0000256" key="7">
    <source>
        <dbReference type="HAMAP-Rule" id="MF_00503"/>
    </source>
</evidence>
<dbReference type="FunFam" id="3.40.5.10:FF:000003">
    <property type="entry name" value="50S ribosomal protein L9"/>
    <property type="match status" value="1"/>
</dbReference>
<dbReference type="Pfam" id="PF03948">
    <property type="entry name" value="Ribosomal_L9_C"/>
    <property type="match status" value="1"/>
</dbReference>
<keyword evidence="3 7" id="KW-0694">RNA-binding</keyword>
<dbReference type="Gene3D" id="3.10.430.100">
    <property type="entry name" value="Ribosomal protein L9, C-terminal domain"/>
    <property type="match status" value="1"/>
</dbReference>
<dbReference type="AlphaFoldDB" id="A0A7C0Y5W5"/>
<accession>A0A7C0Y5W5</accession>
<dbReference type="GO" id="GO:0005840">
    <property type="term" value="C:ribosome"/>
    <property type="evidence" value="ECO:0007669"/>
    <property type="project" value="UniProtKB-KW"/>
</dbReference>
<dbReference type="InterPro" id="IPR036935">
    <property type="entry name" value="Ribosomal_bL9_N_sf"/>
</dbReference>
<dbReference type="InterPro" id="IPR036791">
    <property type="entry name" value="Ribosomal_bL9_C_sf"/>
</dbReference>
<dbReference type="InterPro" id="IPR000244">
    <property type="entry name" value="Ribosomal_bL9"/>
</dbReference>
<dbReference type="InterPro" id="IPR009027">
    <property type="entry name" value="Ribosomal_bL9/RNase_H1_N"/>
</dbReference>
<keyword evidence="2 7" id="KW-0699">rRNA-binding</keyword>
<dbReference type="Pfam" id="PF01281">
    <property type="entry name" value="Ribosomal_L9_N"/>
    <property type="match status" value="1"/>
</dbReference>
<evidence type="ECO:0000256" key="2">
    <source>
        <dbReference type="ARBA" id="ARBA00022730"/>
    </source>
</evidence>
<evidence type="ECO:0000256" key="4">
    <source>
        <dbReference type="ARBA" id="ARBA00022980"/>
    </source>
</evidence>
<evidence type="ECO:0000256" key="1">
    <source>
        <dbReference type="ARBA" id="ARBA00010605"/>
    </source>
</evidence>
<evidence type="ECO:0000256" key="3">
    <source>
        <dbReference type="ARBA" id="ARBA00022884"/>
    </source>
</evidence>
<keyword evidence="4 7" id="KW-0689">Ribosomal protein</keyword>
<sequence length="147" mass="16567">MKVILREDIPSLGKMGDLVEVADGYARNYLIPQKKAIPATHKNIKAIEEERKILLRKREREKHRAEALAAKLATITCEILKQVGEEGKIFGSVTSMDIVKALEEKGITLDKKKILLEEPIKRIGEYEIPIKLHSEVQAFLKIKVVGA</sequence>
<name>A0A7C0Y5W5_DESA2</name>
<dbReference type="Proteomes" id="UP000886289">
    <property type="component" value="Unassembled WGS sequence"/>
</dbReference>
<reference evidence="9" key="1">
    <citation type="journal article" date="2020" name="mSystems">
        <title>Genome- and Community-Level Interaction Insights into Carbon Utilization and Element Cycling Functions of Hydrothermarchaeota in Hydrothermal Sediment.</title>
        <authorList>
            <person name="Zhou Z."/>
            <person name="Liu Y."/>
            <person name="Xu W."/>
            <person name="Pan J."/>
            <person name="Luo Z.H."/>
            <person name="Li M."/>
        </authorList>
    </citation>
    <scope>NUCLEOTIDE SEQUENCE [LARGE SCALE GENOMIC DNA]</scope>
    <source>
        <strain evidence="9">HyVt-233</strain>
    </source>
</reference>
<comment type="caution">
    <text evidence="9">The sequence shown here is derived from an EMBL/GenBank/DDBJ whole genome shotgun (WGS) entry which is preliminary data.</text>
</comment>
<dbReference type="GO" id="GO:0003735">
    <property type="term" value="F:structural constituent of ribosome"/>
    <property type="evidence" value="ECO:0007669"/>
    <property type="project" value="InterPro"/>
</dbReference>